<reference evidence="2 3" key="1">
    <citation type="submission" date="2018-08" db="EMBL/GenBank/DDBJ databases">
        <title>Comparative analysis of Burkholderia isolates from Puerto Rico.</title>
        <authorList>
            <person name="Hall C."/>
            <person name="Sahl J."/>
            <person name="Wagner D."/>
        </authorList>
    </citation>
    <scope>NUCLEOTIDE SEQUENCE [LARGE SCALE GENOMIC DNA]</scope>
    <source>
        <strain evidence="2 3">Bp9025</strain>
    </source>
</reference>
<keyword evidence="1" id="KW-1133">Transmembrane helix</keyword>
<protein>
    <submittedName>
        <fullName evidence="2">Uncharacterized protein</fullName>
    </submittedName>
</protein>
<evidence type="ECO:0000256" key="1">
    <source>
        <dbReference type="SAM" id="Phobius"/>
    </source>
</evidence>
<evidence type="ECO:0000313" key="3">
    <source>
        <dbReference type="Proteomes" id="UP000277921"/>
    </source>
</evidence>
<dbReference type="RefSeq" id="WP_124585906.1">
    <property type="nucleotide sequence ID" value="NZ_QTQV01000047.1"/>
</dbReference>
<name>A0A3N8NTN6_9BURK</name>
<evidence type="ECO:0000313" key="2">
    <source>
        <dbReference type="EMBL" id="RQT03164.1"/>
    </source>
</evidence>
<keyword evidence="1" id="KW-0812">Transmembrane</keyword>
<comment type="caution">
    <text evidence="2">The sequence shown here is derived from an EMBL/GenBank/DDBJ whole genome shotgun (WGS) entry which is preliminary data.</text>
</comment>
<accession>A0A3N8NTN6</accession>
<organism evidence="2 3">
    <name type="scientific">Burkholderia contaminans</name>
    <dbReference type="NCBI Taxonomy" id="488447"/>
    <lineage>
        <taxon>Bacteria</taxon>
        <taxon>Pseudomonadati</taxon>
        <taxon>Pseudomonadota</taxon>
        <taxon>Betaproteobacteria</taxon>
        <taxon>Burkholderiales</taxon>
        <taxon>Burkholderiaceae</taxon>
        <taxon>Burkholderia</taxon>
        <taxon>Burkholderia cepacia complex</taxon>
    </lineage>
</organism>
<proteinExistence type="predicted"/>
<dbReference type="EMBL" id="QTQV01000047">
    <property type="protein sequence ID" value="RQT03164.1"/>
    <property type="molecule type" value="Genomic_DNA"/>
</dbReference>
<sequence length="144" mass="16158">MKGQLKRLGRAQSAGQYTKFDEIELGEHALNNLYVPPKLEHYLRENQYREIELGIWTLMWFKILIALGTTDGKVRRWGTFLLSMHTLAAVVLTPIAFMAAFAAGSFVWLSVAFVLLYDVQILNGWRVVFTVGPINSASSPARGA</sequence>
<keyword evidence="1" id="KW-0472">Membrane</keyword>
<feature type="transmembrane region" description="Helical" evidence="1">
    <location>
        <begin position="53"/>
        <end position="70"/>
    </location>
</feature>
<feature type="transmembrane region" description="Helical" evidence="1">
    <location>
        <begin position="90"/>
        <end position="117"/>
    </location>
</feature>
<dbReference type="Proteomes" id="UP000277921">
    <property type="component" value="Unassembled WGS sequence"/>
</dbReference>
<dbReference type="AlphaFoldDB" id="A0A3N8NTN6"/>
<gene>
    <name evidence="2" type="ORF">DF051_38435</name>
</gene>